<sequence length="172" mass="19420">MYSTIARIATQAIPTIIASKVEEVPTLPIASSKSIQTNVIGFIDNIKQETLKQTVATQKQLNDFNERCEQVITNIKALNQDSYQIIDLLILQLMAVAEYTIQGTKLGEYRQQTVFEQIQKFFNNTLTTNEKVLVLQLIEQIFKGNKKQLLDIFEDMFSIANGCGLFSSCTAF</sequence>
<dbReference type="EMBL" id="CATOUU010000865">
    <property type="protein sequence ID" value="CAI9955416.1"/>
    <property type="molecule type" value="Genomic_DNA"/>
</dbReference>
<dbReference type="Proteomes" id="UP001642409">
    <property type="component" value="Unassembled WGS sequence"/>
</dbReference>
<comment type="caution">
    <text evidence="1">The sequence shown here is derived from an EMBL/GenBank/DDBJ whole genome shotgun (WGS) entry which is preliminary data.</text>
</comment>
<name>A0AA86QEL5_9EUKA</name>
<evidence type="ECO:0000313" key="3">
    <source>
        <dbReference type="Proteomes" id="UP001642409"/>
    </source>
</evidence>
<gene>
    <name evidence="1" type="ORF">HINF_LOCUS43061</name>
    <name evidence="2" type="ORF">HINF_LOCUS5247</name>
</gene>
<dbReference type="EMBL" id="CAXDID020000010">
    <property type="protein sequence ID" value="CAL5979100.1"/>
    <property type="molecule type" value="Genomic_DNA"/>
</dbReference>
<dbReference type="AlphaFoldDB" id="A0AA86QEL5"/>
<proteinExistence type="predicted"/>
<evidence type="ECO:0000313" key="1">
    <source>
        <dbReference type="EMBL" id="CAI9955416.1"/>
    </source>
</evidence>
<keyword evidence="3" id="KW-1185">Reference proteome</keyword>
<reference evidence="1" key="1">
    <citation type="submission" date="2023-06" db="EMBL/GenBank/DDBJ databases">
        <authorList>
            <person name="Kurt Z."/>
        </authorList>
    </citation>
    <scope>NUCLEOTIDE SEQUENCE</scope>
</reference>
<evidence type="ECO:0000313" key="2">
    <source>
        <dbReference type="EMBL" id="CAL5979100.1"/>
    </source>
</evidence>
<accession>A0AA86QEL5</accession>
<protein>
    <submittedName>
        <fullName evidence="1">Uncharacterized protein</fullName>
    </submittedName>
</protein>
<reference evidence="2 3" key="2">
    <citation type="submission" date="2024-07" db="EMBL/GenBank/DDBJ databases">
        <authorList>
            <person name="Akdeniz Z."/>
        </authorList>
    </citation>
    <scope>NUCLEOTIDE SEQUENCE [LARGE SCALE GENOMIC DNA]</scope>
</reference>
<organism evidence="1">
    <name type="scientific">Hexamita inflata</name>
    <dbReference type="NCBI Taxonomy" id="28002"/>
    <lineage>
        <taxon>Eukaryota</taxon>
        <taxon>Metamonada</taxon>
        <taxon>Diplomonadida</taxon>
        <taxon>Hexamitidae</taxon>
        <taxon>Hexamitinae</taxon>
        <taxon>Hexamita</taxon>
    </lineage>
</organism>